<dbReference type="AlphaFoldDB" id="A0A150LBD4"/>
<dbReference type="PANTHER" id="PTHR22916:SF51">
    <property type="entry name" value="GLYCOSYLTRANSFERASE EPSH-RELATED"/>
    <property type="match status" value="1"/>
</dbReference>
<keyword evidence="2" id="KW-0328">Glycosyltransferase</keyword>
<dbReference type="RefSeq" id="WP_066228435.1">
    <property type="nucleotide sequence ID" value="NZ_JARMRW010000035.1"/>
</dbReference>
<evidence type="ECO:0000259" key="4">
    <source>
        <dbReference type="Pfam" id="PF00535"/>
    </source>
</evidence>
<dbReference type="OrthoDB" id="396512at2"/>
<accession>A0A150LBD4</accession>
<comment type="caution">
    <text evidence="5">The sequence shown here is derived from an EMBL/GenBank/DDBJ whole genome shotgun (WGS) entry which is preliminary data.</text>
</comment>
<dbReference type="EMBL" id="LQYN01000024">
    <property type="protein sequence ID" value="KYD09565.1"/>
    <property type="molecule type" value="Genomic_DNA"/>
</dbReference>
<proteinExistence type="inferred from homology"/>
<evidence type="ECO:0000313" key="6">
    <source>
        <dbReference type="Proteomes" id="UP000075666"/>
    </source>
</evidence>
<dbReference type="Gene3D" id="3.90.550.10">
    <property type="entry name" value="Spore Coat Polysaccharide Biosynthesis Protein SpsA, Chain A"/>
    <property type="match status" value="1"/>
</dbReference>
<reference evidence="5 6" key="1">
    <citation type="submission" date="2016-01" db="EMBL/GenBank/DDBJ databases">
        <title>Genome Sequences of Twelve Sporeforming Bacillus Species Isolated from Foods.</title>
        <authorList>
            <person name="Berendsen E.M."/>
            <person name="Wells-Bennik M.H."/>
            <person name="Krawcyk A.O."/>
            <person name="De Jong A."/>
            <person name="Holsappel S."/>
            <person name="Eijlander R.T."/>
            <person name="Kuipers O.P."/>
        </authorList>
    </citation>
    <scope>NUCLEOTIDE SEQUENCE [LARGE SCALE GENOMIC DNA]</scope>
    <source>
        <strain evidence="5 6">B4102</strain>
    </source>
</reference>
<dbReference type="GO" id="GO:0016757">
    <property type="term" value="F:glycosyltransferase activity"/>
    <property type="evidence" value="ECO:0007669"/>
    <property type="project" value="UniProtKB-KW"/>
</dbReference>
<comment type="similarity">
    <text evidence="1">Belongs to the glycosyltransferase 2 family.</text>
</comment>
<name>A0A150LBD4_9BACI</name>
<keyword evidence="3" id="KW-0808">Transferase</keyword>
<evidence type="ECO:0000256" key="1">
    <source>
        <dbReference type="ARBA" id="ARBA00006739"/>
    </source>
</evidence>
<dbReference type="STRING" id="46224.B4102_1963"/>
<evidence type="ECO:0000313" key="5">
    <source>
        <dbReference type="EMBL" id="KYD09565.1"/>
    </source>
</evidence>
<protein>
    <recommendedName>
        <fullName evidence="4">Glycosyltransferase 2-like domain-containing protein</fullName>
    </recommendedName>
</protein>
<evidence type="ECO:0000256" key="3">
    <source>
        <dbReference type="ARBA" id="ARBA00022679"/>
    </source>
</evidence>
<sequence length="514" mass="60520">MTKISVVIPVFNVEDYLDECFESLLNQTYPIHEIIAINDGSTDKSGEILDNWAKKYNFIKVIHQENSGAPGGPRNKGISISTGDYINFIDPDDLIDTDYYEKLVKNIEEYQPDILITNIKKFTSKKSWIPHTFVKMRLFNQNKLTTLYDFPALIHNLGPANKLFRRAFLLENNLKFLEGYAYEDVHFTSCSLFLAKRVYINKDTFYYWRRRESTTNLSITQQSFRYKAVEDRIVIHQAIDQFLKEHNLSEFKYIKDVRAVVDFIRHGAKLYGFSDEEQKRFFVEVNSYLDTIDKRALDHLPTLYYDRARYFFIRNKLDFELVASVSSQYGYLPSFTEKKDKMTKVFFDFSYLHKNFNTDSLLPKKVQIPQKLIKGQAVLIRGIVNETRVILYGYSYIDYMNTLTNEQITVEAIFNNRKTKEEMIVPVTLYNSFELSDTIRYDYCKFKVDIETEHLMNLIQNNDVIDIRFSITVDNINKIARLSSTQNTNIENYSNNIKMYITKQDNISLCGKYN</sequence>
<dbReference type="CDD" id="cd00761">
    <property type="entry name" value="Glyco_tranf_GTA_type"/>
    <property type="match status" value="1"/>
</dbReference>
<gene>
    <name evidence="5" type="ORF">B4102_1963</name>
</gene>
<dbReference type="InterPro" id="IPR001173">
    <property type="entry name" value="Glyco_trans_2-like"/>
</dbReference>
<keyword evidence="6" id="KW-1185">Reference proteome</keyword>
<dbReference type="PANTHER" id="PTHR22916">
    <property type="entry name" value="GLYCOSYLTRANSFERASE"/>
    <property type="match status" value="1"/>
</dbReference>
<dbReference type="SUPFAM" id="SSF53448">
    <property type="entry name" value="Nucleotide-diphospho-sugar transferases"/>
    <property type="match status" value="1"/>
</dbReference>
<evidence type="ECO:0000256" key="2">
    <source>
        <dbReference type="ARBA" id="ARBA00022676"/>
    </source>
</evidence>
<organism evidence="5 6">
    <name type="scientific">Heyndrickxia sporothermodurans</name>
    <dbReference type="NCBI Taxonomy" id="46224"/>
    <lineage>
        <taxon>Bacteria</taxon>
        <taxon>Bacillati</taxon>
        <taxon>Bacillota</taxon>
        <taxon>Bacilli</taxon>
        <taxon>Bacillales</taxon>
        <taxon>Bacillaceae</taxon>
        <taxon>Heyndrickxia</taxon>
    </lineage>
</organism>
<dbReference type="InterPro" id="IPR029044">
    <property type="entry name" value="Nucleotide-diphossugar_trans"/>
</dbReference>
<dbReference type="PATRIC" id="fig|46224.3.peg.1640"/>
<dbReference type="Proteomes" id="UP000075666">
    <property type="component" value="Unassembled WGS sequence"/>
</dbReference>
<dbReference type="Pfam" id="PF00535">
    <property type="entry name" value="Glycos_transf_2"/>
    <property type="match status" value="1"/>
</dbReference>
<feature type="domain" description="Glycosyltransferase 2-like" evidence="4">
    <location>
        <begin position="5"/>
        <end position="168"/>
    </location>
</feature>